<accession>A0A4Q1TR59</accession>
<proteinExistence type="predicted"/>
<name>A0A4Q1TR59_RHILE</name>
<organism evidence="1 2">
    <name type="scientific">Rhizobium leguminosarum</name>
    <dbReference type="NCBI Taxonomy" id="384"/>
    <lineage>
        <taxon>Bacteria</taxon>
        <taxon>Pseudomonadati</taxon>
        <taxon>Pseudomonadota</taxon>
        <taxon>Alphaproteobacteria</taxon>
        <taxon>Hyphomicrobiales</taxon>
        <taxon>Rhizobiaceae</taxon>
        <taxon>Rhizobium/Agrobacterium group</taxon>
        <taxon>Rhizobium</taxon>
    </lineage>
</organism>
<dbReference type="EMBL" id="MZMU01000015">
    <property type="protein sequence ID" value="RXT21294.1"/>
    <property type="molecule type" value="Genomic_DNA"/>
</dbReference>
<dbReference type="Proteomes" id="UP000290767">
    <property type="component" value="Unassembled WGS sequence"/>
</dbReference>
<comment type="caution">
    <text evidence="1">The sequence shown here is derived from an EMBL/GenBank/DDBJ whole genome shotgun (WGS) entry which is preliminary data.</text>
</comment>
<evidence type="ECO:0000313" key="1">
    <source>
        <dbReference type="EMBL" id="RXT21294.1"/>
    </source>
</evidence>
<gene>
    <name evidence="1" type="ORF">B5P46_22980</name>
</gene>
<reference evidence="1 2" key="1">
    <citation type="submission" date="2017-03" db="EMBL/GenBank/DDBJ databases">
        <authorList>
            <person name="Safronova V.I."/>
            <person name="Sazanova A.L."/>
            <person name="Chirak E.R."/>
        </authorList>
    </citation>
    <scope>NUCLEOTIDE SEQUENCE [LARGE SCALE GENOMIC DNA]</scope>
    <source>
        <strain evidence="1 2">Tri-43</strain>
    </source>
</reference>
<dbReference type="AlphaFoldDB" id="A0A4Q1TR59"/>
<protein>
    <submittedName>
        <fullName evidence="1">Uncharacterized protein</fullName>
    </submittedName>
</protein>
<sequence>MEKPRTAVVHHKEQLPSDCSPPAEDCWRNRREYFSSLPTIIRHARFWHSRSVDSEFNNREASLYAAQPTCRALS</sequence>
<evidence type="ECO:0000313" key="2">
    <source>
        <dbReference type="Proteomes" id="UP000290767"/>
    </source>
</evidence>